<gene>
    <name evidence="1" type="ORF">GPUH_LOCUS9616</name>
</gene>
<organism evidence="3">
    <name type="scientific">Gongylonema pulchrum</name>
    <dbReference type="NCBI Taxonomy" id="637853"/>
    <lineage>
        <taxon>Eukaryota</taxon>
        <taxon>Metazoa</taxon>
        <taxon>Ecdysozoa</taxon>
        <taxon>Nematoda</taxon>
        <taxon>Chromadorea</taxon>
        <taxon>Rhabditida</taxon>
        <taxon>Spirurina</taxon>
        <taxon>Spiruromorpha</taxon>
        <taxon>Spiruroidea</taxon>
        <taxon>Gongylonematidae</taxon>
        <taxon>Gongylonema</taxon>
    </lineage>
</organism>
<reference evidence="1 2" key="2">
    <citation type="submission" date="2018-11" db="EMBL/GenBank/DDBJ databases">
        <authorList>
            <consortium name="Pathogen Informatics"/>
        </authorList>
    </citation>
    <scope>NUCLEOTIDE SEQUENCE [LARGE SCALE GENOMIC DNA]</scope>
</reference>
<protein>
    <submittedName>
        <fullName evidence="3">Transposase</fullName>
    </submittedName>
</protein>
<keyword evidence="2" id="KW-1185">Reference proteome</keyword>
<accession>A0A183DLM8</accession>
<evidence type="ECO:0000313" key="2">
    <source>
        <dbReference type="Proteomes" id="UP000271098"/>
    </source>
</evidence>
<dbReference type="WBParaSite" id="GPUH_0000963001-mRNA-1">
    <property type="protein sequence ID" value="GPUH_0000963001-mRNA-1"/>
    <property type="gene ID" value="GPUH_0000963001"/>
</dbReference>
<evidence type="ECO:0000313" key="1">
    <source>
        <dbReference type="EMBL" id="VDK74830.1"/>
    </source>
</evidence>
<name>A0A183DLM8_9BILA</name>
<dbReference type="Proteomes" id="UP000271098">
    <property type="component" value="Unassembled WGS sequence"/>
</dbReference>
<proteinExistence type="predicted"/>
<reference evidence="3" key="1">
    <citation type="submission" date="2016-06" db="UniProtKB">
        <authorList>
            <consortium name="WormBaseParasite"/>
        </authorList>
    </citation>
    <scope>IDENTIFICATION</scope>
</reference>
<dbReference type="AlphaFoldDB" id="A0A183DLM8"/>
<dbReference type="EMBL" id="UYRT01032322">
    <property type="protein sequence ID" value="VDK74830.1"/>
    <property type="molecule type" value="Genomic_DNA"/>
</dbReference>
<sequence>MSDTLTSLYTITPSQDINCPAYNATSYPEGGEYSVNHMDFEPKQLQRLHLWRGDKMSLFQTLYSRYSC</sequence>
<evidence type="ECO:0000313" key="3">
    <source>
        <dbReference type="WBParaSite" id="GPUH_0000963001-mRNA-1"/>
    </source>
</evidence>